<proteinExistence type="predicted"/>
<dbReference type="AlphaFoldDB" id="A0AAX2EGZ1"/>
<reference evidence="2 3" key="1">
    <citation type="submission" date="2016-10" db="EMBL/GenBank/DDBJ databases">
        <authorList>
            <person name="Varghese N."/>
            <person name="Submissions S."/>
        </authorList>
    </citation>
    <scope>NUCLEOTIDE SEQUENCE [LARGE SCALE GENOMIC DNA]</scope>
    <source>
        <strain evidence="2 3">DSM 21619</strain>
    </source>
</reference>
<dbReference type="RefSeq" id="WP_093880827.1">
    <property type="nucleotide sequence ID" value="NZ_FOCD01000002.1"/>
</dbReference>
<gene>
    <name evidence="2" type="ORF">SAMN04489762_2405</name>
</gene>
<dbReference type="EMBL" id="FOCD01000002">
    <property type="protein sequence ID" value="SEN50203.1"/>
    <property type="molecule type" value="Genomic_DNA"/>
</dbReference>
<dbReference type="InterPro" id="IPR018958">
    <property type="entry name" value="Knr4/Smi1-like_dom"/>
</dbReference>
<protein>
    <submittedName>
        <fullName evidence="2">SMI1 / KNR4 family (SUKH-1)</fullName>
    </submittedName>
</protein>
<evidence type="ECO:0000313" key="3">
    <source>
        <dbReference type="Proteomes" id="UP000199735"/>
    </source>
</evidence>
<name>A0AAX2EGZ1_9BACI</name>
<accession>A0AAX2EGZ1</accession>
<dbReference type="Proteomes" id="UP000199735">
    <property type="component" value="Unassembled WGS sequence"/>
</dbReference>
<evidence type="ECO:0000313" key="2">
    <source>
        <dbReference type="EMBL" id="SEN50203.1"/>
    </source>
</evidence>
<dbReference type="InterPro" id="IPR037883">
    <property type="entry name" value="Knr4/Smi1-like_sf"/>
</dbReference>
<evidence type="ECO:0000259" key="1">
    <source>
        <dbReference type="SMART" id="SM00860"/>
    </source>
</evidence>
<dbReference type="SMART" id="SM00860">
    <property type="entry name" value="SMI1_KNR4"/>
    <property type="match status" value="1"/>
</dbReference>
<feature type="domain" description="Knr4/Smi1-like" evidence="1">
    <location>
        <begin position="10"/>
        <end position="142"/>
    </location>
</feature>
<comment type="caution">
    <text evidence="2">The sequence shown here is derived from an EMBL/GenBank/DDBJ whole genome shotgun (WGS) entry which is preliminary data.</text>
</comment>
<dbReference type="SUPFAM" id="SSF160631">
    <property type="entry name" value="SMI1/KNR4-like"/>
    <property type="match status" value="1"/>
</dbReference>
<dbReference type="Gene3D" id="3.40.1580.10">
    <property type="entry name" value="SMI1/KNR4-like"/>
    <property type="match status" value="1"/>
</dbReference>
<organism evidence="2 3">
    <name type="scientific">Terribacillus saccharophilus</name>
    <dbReference type="NCBI Taxonomy" id="361277"/>
    <lineage>
        <taxon>Bacteria</taxon>
        <taxon>Bacillati</taxon>
        <taxon>Bacillota</taxon>
        <taxon>Bacilli</taxon>
        <taxon>Bacillales</taxon>
        <taxon>Bacillaceae</taxon>
        <taxon>Terribacillus</taxon>
    </lineage>
</organism>
<dbReference type="Pfam" id="PF09346">
    <property type="entry name" value="SMI1_KNR4"/>
    <property type="match status" value="1"/>
</dbReference>
<sequence>MVKIISSYERVSLEVIKNFETEYNVNLPERYKGFLLNWNGGYPQPSLFKISDEKGVSVLDHFYGVGDDESDLSDYIDIYEYRLPTGFVPIANDPGGNVICLGTNESYYDNIYFWDHENEQDDNEDMSNMYFLANNIDEFLGNLYEDEVN</sequence>